<dbReference type="eggNOG" id="COG0060">
    <property type="taxonomic scope" value="Bacteria"/>
</dbReference>
<keyword evidence="6 10" id="KW-0648">Protein biosynthesis</keyword>
<dbReference type="PRINTS" id="PR00984">
    <property type="entry name" value="TRNASYNTHILE"/>
</dbReference>
<evidence type="ECO:0000256" key="5">
    <source>
        <dbReference type="ARBA" id="ARBA00022840"/>
    </source>
</evidence>
<reference evidence="14 15" key="1">
    <citation type="journal article" date="2012" name="J. Bacteriol.">
        <title>Complete Genome Sequence of Leptospirillum ferrooxidans Strain C2-3, Isolated from a Fresh Volcanic Ash Deposit on the Island of Miyake, Japan.</title>
        <authorList>
            <person name="Fujimura R."/>
            <person name="Sato Y."/>
            <person name="Nishizawa T."/>
            <person name="Oshima K."/>
            <person name="Kim S.-W."/>
            <person name="Hattori M."/>
            <person name="Kamijo T."/>
            <person name="Ohta H."/>
        </authorList>
    </citation>
    <scope>NUCLEOTIDE SEQUENCE [LARGE SCALE GENOMIC DNA]</scope>
    <source>
        <strain evidence="14 15">C2-3</strain>
    </source>
</reference>
<dbReference type="Pfam" id="PF06827">
    <property type="entry name" value="zf-FPG_IleRS"/>
    <property type="match status" value="1"/>
</dbReference>
<dbReference type="AlphaFoldDB" id="I0IRY5"/>
<evidence type="ECO:0000256" key="4">
    <source>
        <dbReference type="ARBA" id="ARBA00022741"/>
    </source>
</evidence>
<dbReference type="InterPro" id="IPR009080">
    <property type="entry name" value="tRNAsynth_Ia_anticodon-bd"/>
</dbReference>
<evidence type="ECO:0000256" key="8">
    <source>
        <dbReference type="ARBA" id="ARBA00025217"/>
    </source>
</evidence>
<feature type="binding site" evidence="10">
    <location>
        <position position="929"/>
    </location>
    <ligand>
        <name>Zn(2+)</name>
        <dbReference type="ChEBI" id="CHEBI:29105"/>
    </ligand>
</feature>
<comment type="subcellular location">
    <subcellularLocation>
        <location evidence="10">Cytoplasm</location>
    </subcellularLocation>
</comment>
<dbReference type="HOGENOM" id="CLU_001493_7_0_0"/>
<keyword evidence="15" id="KW-1185">Reference proteome</keyword>
<dbReference type="STRING" id="1162668.LFE_2363"/>
<evidence type="ECO:0000256" key="3">
    <source>
        <dbReference type="ARBA" id="ARBA00022598"/>
    </source>
</evidence>
<protein>
    <recommendedName>
        <fullName evidence="10">Isoleucine--tRNA ligase</fullName>
        <ecNumber evidence="10">6.1.1.5</ecNumber>
    </recommendedName>
    <alternativeName>
        <fullName evidence="10">Isoleucyl-tRNA synthetase</fullName>
        <shortName evidence="10">IleRS</shortName>
    </alternativeName>
</protein>
<dbReference type="InterPro" id="IPR010663">
    <property type="entry name" value="Znf_FPG/IleRS"/>
</dbReference>
<feature type="binding site" evidence="10">
    <location>
        <position position="952"/>
    </location>
    <ligand>
        <name>Zn(2+)</name>
        <dbReference type="ChEBI" id="CHEBI:29105"/>
    </ligand>
</feature>
<dbReference type="EMBL" id="AP012342">
    <property type="protein sequence ID" value="BAM08034.1"/>
    <property type="molecule type" value="Genomic_DNA"/>
</dbReference>
<evidence type="ECO:0000259" key="13">
    <source>
        <dbReference type="Pfam" id="PF08264"/>
    </source>
</evidence>
<feature type="domain" description="Methionyl/Valyl/Leucyl/Isoleucyl-tRNA synthetase anticodon-binding" evidence="13">
    <location>
        <begin position="699"/>
        <end position="861"/>
    </location>
</feature>
<evidence type="ECO:0000259" key="12">
    <source>
        <dbReference type="Pfam" id="PF06827"/>
    </source>
</evidence>
<keyword evidence="4 10" id="KW-0547">Nucleotide-binding</keyword>
<sequence length="970" mass="108952">MEIKETLNLPKTNFPMKAGLPEKEPSILNHWNSIGLEQALLSRMGSRPLFILHDGPPYANGHLHMGHALNKVLKDMINRVAIREGKRPAYIPGWDCHGLPIEHKVLKDLKKNRSELTPVEIRTKCRESANEFVKIQMEEFRRMGVMADWDHPYLTMSFDYEATILDSFREMVKKGLVYKGVKPVLWCPQCETALAEAEVEYEDHTSQAATVLFATPESGTSPENTFIAIWTTTPWTLPANKAVAYHPDADYLELSHTGGEDSGPFSKNDRLFVSSALWTEEGSFAGLGNLSGGFSIVRTLKGEDLAREIPFVTSPLTGARVPLLPGDFVTMDQGTGMVHIAPGHGEDDHRLGLLHGLPVEAPVDNRGRYLQTLSEMGLDEFVGKPVMASNEQILALLSSLGRLISHSAYRHSYPHCWRCKKPVIFRATPQWFLSLSAENLRQRTLAAIRTVSWIPARGENRITSMIENRPDWCLSRQRSWGVPIPALGCSDCGESFLDNNLMERLVARTRKEGIDFWFDPEQAGEIKKGVSCPRCHGQNLELERDILDVWFDSGVSHEAVLKRRPGLSWPADLYLEGSDQHRGWFHSSLLTSVALHDAPPYRSVLTHGFVVDGQGRKMAKTIGNVISPSEIIKQHGADILRLWAASSDYREDIRLSPVILSHLVESYRKIRNTFRFMMGNLYDYQPDFSGTEDSADPLDRWILSLWEGTKGTIIAAYRDYDFPAVVHHLSGFCSVSLSALYFDMIKDRLYTEAARSPLRTGTQKTMALILKELLLLIQPILVFTSDEIAENLLPLGLLPSGETDATAWIQGEAYPPLIPGRRDETLEKSMEELLVYRQEFGRIIDDLRKKKEAGSGLDVEVSFITGENTIPGAWKHFPPDYPAMFLIVSGFSFLKEVPEKEEQTILAMTESQALPGAKWMIRRASGTKCERCWMVTPATGDNPEHLPLCHRCFPIVQEAKRHEEGSSNGA</sequence>
<feature type="short sequence motif" description="'HIGH' region" evidence="10">
    <location>
        <begin position="57"/>
        <end position="67"/>
    </location>
</feature>
<dbReference type="NCBIfam" id="TIGR00392">
    <property type="entry name" value="ileS"/>
    <property type="match status" value="1"/>
</dbReference>
<feature type="domain" description="Zinc finger FPG/IleRS-type" evidence="12">
    <location>
        <begin position="928"/>
        <end position="953"/>
    </location>
</feature>
<feature type="short sequence motif" description="'KMSKS' region" evidence="10">
    <location>
        <begin position="617"/>
        <end position="621"/>
    </location>
</feature>
<dbReference type="OrthoDB" id="9810365at2"/>
<dbReference type="PROSITE" id="PS00178">
    <property type="entry name" value="AA_TRNA_LIGASE_I"/>
    <property type="match status" value="1"/>
</dbReference>
<keyword evidence="5 10" id="KW-0067">ATP-binding</keyword>
<feature type="domain" description="Aminoacyl-tRNA synthetase class Ia" evidence="11">
    <location>
        <begin position="27"/>
        <end position="656"/>
    </location>
</feature>
<evidence type="ECO:0000256" key="1">
    <source>
        <dbReference type="ARBA" id="ARBA00006887"/>
    </source>
</evidence>
<keyword evidence="7 10" id="KW-0030">Aminoacyl-tRNA synthetase</keyword>
<comment type="similarity">
    <text evidence="1 10">Belongs to the class-I aminoacyl-tRNA synthetase family. IleS type 1 subfamily.</text>
</comment>
<keyword evidence="3 10" id="KW-0436">Ligase</keyword>
<feature type="binding site" evidence="10">
    <location>
        <position position="620"/>
    </location>
    <ligand>
        <name>ATP</name>
        <dbReference type="ChEBI" id="CHEBI:30616"/>
    </ligand>
</feature>
<dbReference type="SUPFAM" id="SSF50677">
    <property type="entry name" value="ValRS/IleRS/LeuRS editing domain"/>
    <property type="match status" value="1"/>
</dbReference>
<dbReference type="GO" id="GO:0004822">
    <property type="term" value="F:isoleucine-tRNA ligase activity"/>
    <property type="evidence" value="ECO:0007669"/>
    <property type="project" value="UniProtKB-UniRule"/>
</dbReference>
<comment type="function">
    <text evidence="8 10">Catalyzes the attachment of isoleucine to tRNA(Ile). As IleRS can inadvertently accommodate and process structurally similar amino acids such as valine, to avoid such errors it has two additional distinct tRNA(Ile)-dependent editing activities. One activity is designated as 'pretransfer' editing and involves the hydrolysis of activated Val-AMP. The other activity is designated 'posttransfer' editing and involves deacylation of mischarged Val-tRNA(Ile).</text>
</comment>
<dbReference type="InterPro" id="IPR023585">
    <property type="entry name" value="Ile-tRNA-ligase_type1"/>
</dbReference>
<dbReference type="GO" id="GO:0005524">
    <property type="term" value="F:ATP binding"/>
    <property type="evidence" value="ECO:0007669"/>
    <property type="project" value="UniProtKB-UniRule"/>
</dbReference>
<dbReference type="GO" id="GO:0002161">
    <property type="term" value="F:aminoacyl-tRNA deacylase activity"/>
    <property type="evidence" value="ECO:0007669"/>
    <property type="project" value="InterPro"/>
</dbReference>
<comment type="catalytic activity">
    <reaction evidence="9 10">
        <text>tRNA(Ile) + L-isoleucine + ATP = L-isoleucyl-tRNA(Ile) + AMP + diphosphate</text>
        <dbReference type="Rhea" id="RHEA:11060"/>
        <dbReference type="Rhea" id="RHEA-COMP:9666"/>
        <dbReference type="Rhea" id="RHEA-COMP:9695"/>
        <dbReference type="ChEBI" id="CHEBI:30616"/>
        <dbReference type="ChEBI" id="CHEBI:33019"/>
        <dbReference type="ChEBI" id="CHEBI:58045"/>
        <dbReference type="ChEBI" id="CHEBI:78442"/>
        <dbReference type="ChEBI" id="CHEBI:78528"/>
        <dbReference type="ChEBI" id="CHEBI:456215"/>
        <dbReference type="EC" id="6.1.1.5"/>
    </reaction>
</comment>
<name>I0IRY5_LEPFC</name>
<dbReference type="InterPro" id="IPR002301">
    <property type="entry name" value="Ile-tRNA-ligase"/>
</dbReference>
<dbReference type="SUPFAM" id="SSF52374">
    <property type="entry name" value="Nucleotidylyl transferase"/>
    <property type="match status" value="1"/>
</dbReference>
<keyword evidence="10" id="KW-0479">Metal-binding</keyword>
<feature type="binding site" evidence="10">
    <location>
        <position position="932"/>
    </location>
    <ligand>
        <name>Zn(2+)</name>
        <dbReference type="ChEBI" id="CHEBI:29105"/>
    </ligand>
</feature>
<dbReference type="InterPro" id="IPR014729">
    <property type="entry name" value="Rossmann-like_a/b/a_fold"/>
</dbReference>
<dbReference type="InterPro" id="IPR013155">
    <property type="entry name" value="M/V/L/I-tRNA-synth_anticd-bd"/>
</dbReference>
<feature type="binding site" evidence="10">
    <location>
        <position position="576"/>
    </location>
    <ligand>
        <name>L-isoleucyl-5'-AMP</name>
        <dbReference type="ChEBI" id="CHEBI:178002"/>
    </ligand>
</feature>
<dbReference type="InterPro" id="IPR002300">
    <property type="entry name" value="aa-tRNA-synth_Ia"/>
</dbReference>
<organism evidence="14 15">
    <name type="scientific">Leptospirillum ferrooxidans (strain C2-3)</name>
    <dbReference type="NCBI Taxonomy" id="1162668"/>
    <lineage>
        <taxon>Bacteria</taxon>
        <taxon>Pseudomonadati</taxon>
        <taxon>Nitrospirota</taxon>
        <taxon>Nitrospiria</taxon>
        <taxon>Nitrospirales</taxon>
        <taxon>Nitrospiraceae</taxon>
        <taxon>Leptospirillum</taxon>
    </lineage>
</organism>
<dbReference type="GO" id="GO:0005829">
    <property type="term" value="C:cytosol"/>
    <property type="evidence" value="ECO:0007669"/>
    <property type="project" value="TreeGrafter"/>
</dbReference>
<evidence type="ECO:0000256" key="9">
    <source>
        <dbReference type="ARBA" id="ARBA00048359"/>
    </source>
</evidence>
<dbReference type="GO" id="GO:0006428">
    <property type="term" value="P:isoleucyl-tRNA aminoacylation"/>
    <property type="evidence" value="ECO:0007669"/>
    <property type="project" value="UniProtKB-UniRule"/>
</dbReference>
<accession>I0IRY5</accession>
<keyword evidence="10" id="KW-0862">Zinc</keyword>
<dbReference type="CDD" id="cd07960">
    <property type="entry name" value="Anticodon_Ia_Ile_BEm"/>
    <property type="match status" value="1"/>
</dbReference>
<evidence type="ECO:0000256" key="6">
    <source>
        <dbReference type="ARBA" id="ARBA00022917"/>
    </source>
</evidence>
<proteinExistence type="inferred from homology"/>
<comment type="cofactor">
    <cofactor evidence="10">
        <name>Zn(2+)</name>
        <dbReference type="ChEBI" id="CHEBI:29105"/>
    </cofactor>
    <text evidence="10">Binds 1 zinc ion per subunit.</text>
</comment>
<dbReference type="InterPro" id="IPR050081">
    <property type="entry name" value="Ile-tRNA_ligase"/>
</dbReference>
<evidence type="ECO:0000256" key="2">
    <source>
        <dbReference type="ARBA" id="ARBA00022490"/>
    </source>
</evidence>
<evidence type="ECO:0000256" key="10">
    <source>
        <dbReference type="HAMAP-Rule" id="MF_02002"/>
    </source>
</evidence>
<dbReference type="GO" id="GO:0008270">
    <property type="term" value="F:zinc ion binding"/>
    <property type="evidence" value="ECO:0007669"/>
    <property type="project" value="UniProtKB-UniRule"/>
</dbReference>
<dbReference type="Pfam" id="PF00133">
    <property type="entry name" value="tRNA-synt_1"/>
    <property type="match status" value="1"/>
</dbReference>
<dbReference type="EC" id="6.1.1.5" evidence="10"/>
<dbReference type="Proteomes" id="UP000007382">
    <property type="component" value="Chromosome"/>
</dbReference>
<dbReference type="PATRIC" id="fig|1162668.3.peg.2809"/>
<evidence type="ECO:0000313" key="15">
    <source>
        <dbReference type="Proteomes" id="UP000007382"/>
    </source>
</evidence>
<comment type="domain">
    <text evidence="10">IleRS has two distinct active sites: one for aminoacylation and one for editing. The misactivated valine is translocated from the active site to the editing site, which sterically excludes the correctly activated isoleucine. The single editing site contains two valyl binding pockets, one specific for each substrate (Val-AMP or Val-tRNA(Ile)).</text>
</comment>
<reference evidence="15" key="2">
    <citation type="submission" date="2012-03" db="EMBL/GenBank/DDBJ databases">
        <title>The complete genome sequence of the pioneer microbe on fresh volcanic deposit, Leptospirillum ferrooxidans strain C2-3.</title>
        <authorList>
            <person name="Fujimura R."/>
            <person name="Sato Y."/>
            <person name="Nishizawa T."/>
            <person name="Nanba K."/>
            <person name="Oshima K."/>
            <person name="Hattori M."/>
            <person name="Kamijo T."/>
            <person name="Ohta H."/>
        </authorList>
    </citation>
    <scope>NUCLEOTIDE SEQUENCE [LARGE SCALE GENOMIC DNA]</scope>
    <source>
        <strain evidence="15">C2-3</strain>
    </source>
</reference>
<dbReference type="GO" id="GO:0000049">
    <property type="term" value="F:tRNA binding"/>
    <property type="evidence" value="ECO:0007669"/>
    <property type="project" value="InterPro"/>
</dbReference>
<gene>
    <name evidence="10" type="primary">ileS</name>
    <name evidence="14" type="ordered locus">LFE_2363</name>
</gene>
<dbReference type="InterPro" id="IPR033708">
    <property type="entry name" value="Anticodon_Ile_BEm"/>
</dbReference>
<dbReference type="SUPFAM" id="SSF47323">
    <property type="entry name" value="Anticodon-binding domain of a subclass of class I aminoacyl-tRNA synthetases"/>
    <property type="match status" value="1"/>
</dbReference>
<evidence type="ECO:0000259" key="11">
    <source>
        <dbReference type="Pfam" id="PF00133"/>
    </source>
</evidence>
<dbReference type="Gene3D" id="3.40.50.620">
    <property type="entry name" value="HUPs"/>
    <property type="match status" value="2"/>
</dbReference>
<evidence type="ECO:0000313" key="14">
    <source>
        <dbReference type="EMBL" id="BAM08034.1"/>
    </source>
</evidence>
<dbReference type="Gene3D" id="3.90.740.10">
    <property type="entry name" value="Valyl/Leucyl/Isoleucyl-tRNA synthetase, editing domain"/>
    <property type="match status" value="1"/>
</dbReference>
<dbReference type="HAMAP" id="MF_02002">
    <property type="entry name" value="Ile_tRNA_synth_type1"/>
    <property type="match status" value="1"/>
</dbReference>
<dbReference type="InterPro" id="IPR009008">
    <property type="entry name" value="Val/Leu/Ile-tRNA-synth_edit"/>
</dbReference>
<dbReference type="Pfam" id="PF08264">
    <property type="entry name" value="Anticodon_1"/>
    <property type="match status" value="1"/>
</dbReference>
<comment type="subunit">
    <text evidence="10">Monomer.</text>
</comment>
<dbReference type="InterPro" id="IPR001412">
    <property type="entry name" value="aa-tRNA-synth_I_CS"/>
</dbReference>
<dbReference type="RefSeq" id="WP_014450517.1">
    <property type="nucleotide sequence ID" value="NC_017094.1"/>
</dbReference>
<dbReference type="KEGG" id="lfc:LFE_2363"/>
<dbReference type="PANTHER" id="PTHR42765:SF1">
    <property type="entry name" value="ISOLEUCINE--TRNA LIGASE, MITOCHONDRIAL"/>
    <property type="match status" value="1"/>
</dbReference>
<dbReference type="Gene3D" id="1.10.730.20">
    <property type="match status" value="1"/>
</dbReference>
<keyword evidence="2 10" id="KW-0963">Cytoplasm</keyword>
<dbReference type="PANTHER" id="PTHR42765">
    <property type="entry name" value="SOLEUCYL-TRNA SYNTHETASE"/>
    <property type="match status" value="1"/>
</dbReference>
<feature type="binding site" evidence="10">
    <location>
        <position position="949"/>
    </location>
    <ligand>
        <name>Zn(2+)</name>
        <dbReference type="ChEBI" id="CHEBI:29105"/>
    </ligand>
</feature>
<evidence type="ECO:0000256" key="7">
    <source>
        <dbReference type="ARBA" id="ARBA00023146"/>
    </source>
</evidence>